<feature type="transmembrane region" description="Helical" evidence="1">
    <location>
        <begin position="37"/>
        <end position="58"/>
    </location>
</feature>
<reference evidence="2 3" key="1">
    <citation type="submission" date="2019-10" db="EMBL/GenBank/DDBJ databases">
        <title>Genome sequencing of Lactobacillus graminis.</title>
        <authorList>
            <person name="Kim K."/>
        </authorList>
    </citation>
    <scope>NUCLEOTIDE SEQUENCE [LARGE SCALE GENOMIC DNA]</scope>
    <source>
        <strain evidence="2 3">LG542</strain>
    </source>
</reference>
<evidence type="ECO:0000313" key="2">
    <source>
        <dbReference type="EMBL" id="QFP79832.1"/>
    </source>
</evidence>
<feature type="transmembrane region" description="Helical" evidence="1">
    <location>
        <begin position="6"/>
        <end position="30"/>
    </location>
</feature>
<organism evidence="2 3">
    <name type="scientific">Latilactobacillus graminis</name>
    <dbReference type="NCBI Taxonomy" id="60519"/>
    <lineage>
        <taxon>Bacteria</taxon>
        <taxon>Bacillati</taxon>
        <taxon>Bacillota</taxon>
        <taxon>Bacilli</taxon>
        <taxon>Lactobacillales</taxon>
        <taxon>Lactobacillaceae</taxon>
        <taxon>Latilactobacillus</taxon>
    </lineage>
</organism>
<proteinExistence type="predicted"/>
<protein>
    <recommendedName>
        <fullName evidence="4">Integral membrane protein</fullName>
    </recommendedName>
</protein>
<evidence type="ECO:0008006" key="4">
    <source>
        <dbReference type="Google" id="ProtNLM"/>
    </source>
</evidence>
<dbReference type="EMBL" id="CP045007">
    <property type="protein sequence ID" value="QFP79832.1"/>
    <property type="molecule type" value="Genomic_DNA"/>
</dbReference>
<keyword evidence="1" id="KW-0812">Transmembrane</keyword>
<dbReference type="Proteomes" id="UP000326334">
    <property type="component" value="Chromosome"/>
</dbReference>
<gene>
    <name evidence="2" type="ORF">LG542_06050</name>
</gene>
<accession>A0ABX6C8C0</accession>
<keyword evidence="1" id="KW-0472">Membrane</keyword>
<evidence type="ECO:0000256" key="1">
    <source>
        <dbReference type="SAM" id="Phobius"/>
    </source>
</evidence>
<name>A0ABX6C8C0_9LACO</name>
<keyword evidence="3" id="KW-1185">Reference proteome</keyword>
<sequence length="106" mass="12172">MMAATIIYWGMTFALIGWGVWNLIFSIIYLKNKENSNLWFFAILNTLTVLCGLLFWWVFNNHGWQEYWLVKATTTNSLLGGVLIAYVVLIVAQVILGREPKVKTAQ</sequence>
<evidence type="ECO:0000313" key="3">
    <source>
        <dbReference type="Proteomes" id="UP000326334"/>
    </source>
</evidence>
<feature type="transmembrane region" description="Helical" evidence="1">
    <location>
        <begin position="78"/>
        <end position="96"/>
    </location>
</feature>
<keyword evidence="1" id="KW-1133">Transmembrane helix</keyword>